<protein>
    <submittedName>
        <fullName evidence="4">Glycosyltransferase family 2 protein</fullName>
    </submittedName>
</protein>
<dbReference type="EMBL" id="RCTF01000004">
    <property type="protein sequence ID" value="RLP80102.1"/>
    <property type="molecule type" value="Genomic_DNA"/>
</dbReference>
<comment type="subcellular location">
    <subcellularLocation>
        <location evidence="1">Membrane</location>
        <topology evidence="1">Single-pass membrane protein</topology>
    </subcellularLocation>
</comment>
<dbReference type="PANTHER" id="PTHR21461">
    <property type="entry name" value="GLYCOSYLTRANSFERASE FAMILY 92 PROTEIN"/>
    <property type="match status" value="1"/>
</dbReference>
<name>A0A3L7AL47_9HYPH</name>
<sequence length="442" mass="48579">MAGKPDAARPAAPSVAICAIFRDEAPYVLEWVAHHRALGIDHIFVFDNESRDGTSELLDRLSTLGFLTRIPFPDDATSAPQPRAYARMLEIWPAHVDFVAFIDADEFIYPDRAGFDLKGWIGARAADPAVGAIGLNWCTYGSAGEIAFSPRAVLERFQHRSERHHEVNPHVKTLLRRGAGLACINPHAFMLRDGLRYVHADGQALRDCPEIGPGGSQDVVWGPVRLNHYPVKSRQEFFHRKRLKASAALLSRQKDLAYFQIHDANAVRDVPHRALLSRAARLRRRYARHVAGLSWPRSLLSRPERHPLLARIGALFPALTPAQRTALAAWSPTLPPLGAGFLDQCEVQGDVLRLEGWAFGPDGAPIDAFAVVVDGEAAANFALRRVDRPDVPVHYPGATGASGFEIELPLPTPLRPGAEIMVRGRSAGRQEMPALAEGRWGG</sequence>
<dbReference type="CDD" id="cd00761">
    <property type="entry name" value="Glyco_tranf_GTA_type"/>
    <property type="match status" value="1"/>
</dbReference>
<evidence type="ECO:0000256" key="1">
    <source>
        <dbReference type="ARBA" id="ARBA00004167"/>
    </source>
</evidence>
<dbReference type="OrthoDB" id="1997677at2"/>
<keyword evidence="3" id="KW-1133">Transmembrane helix</keyword>
<gene>
    <name evidence="4" type="ORF">D9R14_07040</name>
</gene>
<keyword evidence="4" id="KW-0808">Transferase</keyword>
<keyword evidence="2" id="KW-0812">Transmembrane</keyword>
<keyword evidence="5" id="KW-1185">Reference proteome</keyword>
<dbReference type="GO" id="GO:0005737">
    <property type="term" value="C:cytoplasm"/>
    <property type="evidence" value="ECO:0007669"/>
    <property type="project" value="TreeGrafter"/>
</dbReference>
<evidence type="ECO:0000256" key="2">
    <source>
        <dbReference type="ARBA" id="ARBA00022692"/>
    </source>
</evidence>
<evidence type="ECO:0000313" key="5">
    <source>
        <dbReference type="Proteomes" id="UP000269692"/>
    </source>
</evidence>
<comment type="caution">
    <text evidence="4">The sequence shown here is derived from an EMBL/GenBank/DDBJ whole genome shotgun (WGS) entry which is preliminary data.</text>
</comment>
<reference evidence="4 5" key="1">
    <citation type="submission" date="2018-10" db="EMBL/GenBank/DDBJ databases">
        <title>Xanthobacter tagetidis genome sequencing and assembly.</title>
        <authorList>
            <person name="Maclea K.S."/>
            <person name="Goen A.E."/>
            <person name="Fatima S.A."/>
        </authorList>
    </citation>
    <scope>NUCLEOTIDE SEQUENCE [LARGE SCALE GENOMIC DNA]</scope>
    <source>
        <strain evidence="4 5">ATCC 700314</strain>
    </source>
</reference>
<evidence type="ECO:0000256" key="3">
    <source>
        <dbReference type="ARBA" id="ARBA00022989"/>
    </source>
</evidence>
<organism evidence="4 5">
    <name type="scientific">Xanthobacter tagetidis</name>
    <dbReference type="NCBI Taxonomy" id="60216"/>
    <lineage>
        <taxon>Bacteria</taxon>
        <taxon>Pseudomonadati</taxon>
        <taxon>Pseudomonadota</taxon>
        <taxon>Alphaproteobacteria</taxon>
        <taxon>Hyphomicrobiales</taxon>
        <taxon>Xanthobacteraceae</taxon>
        <taxon>Xanthobacter</taxon>
    </lineage>
</organism>
<accession>A0A3L7AL47</accession>
<dbReference type="Pfam" id="PF13704">
    <property type="entry name" value="Glyco_tranf_2_4"/>
    <property type="match status" value="1"/>
</dbReference>
<keyword evidence="3" id="KW-0472">Membrane</keyword>
<dbReference type="Gene3D" id="3.90.550.10">
    <property type="entry name" value="Spore Coat Polysaccharide Biosynthesis Protein SpsA, Chain A"/>
    <property type="match status" value="1"/>
</dbReference>
<dbReference type="GO" id="GO:0016757">
    <property type="term" value="F:glycosyltransferase activity"/>
    <property type="evidence" value="ECO:0007669"/>
    <property type="project" value="TreeGrafter"/>
</dbReference>
<dbReference type="InterPro" id="IPR029044">
    <property type="entry name" value="Nucleotide-diphossugar_trans"/>
</dbReference>
<proteinExistence type="predicted"/>
<dbReference type="PANTHER" id="PTHR21461:SF69">
    <property type="entry name" value="GLYCOSYLTRANSFERASE FAMILY 92 PROTEIN"/>
    <property type="match status" value="1"/>
</dbReference>
<dbReference type="RefSeq" id="WP_121622606.1">
    <property type="nucleotide sequence ID" value="NZ_JACIIW010000002.1"/>
</dbReference>
<dbReference type="AlphaFoldDB" id="A0A3L7AL47"/>
<dbReference type="SUPFAM" id="SSF53448">
    <property type="entry name" value="Nucleotide-diphospho-sugar transferases"/>
    <property type="match status" value="1"/>
</dbReference>
<evidence type="ECO:0000313" key="4">
    <source>
        <dbReference type="EMBL" id="RLP80102.1"/>
    </source>
</evidence>
<dbReference type="GO" id="GO:0016020">
    <property type="term" value="C:membrane"/>
    <property type="evidence" value="ECO:0007669"/>
    <property type="project" value="UniProtKB-SubCell"/>
</dbReference>
<dbReference type="Proteomes" id="UP000269692">
    <property type="component" value="Unassembled WGS sequence"/>
</dbReference>